<evidence type="ECO:0000256" key="2">
    <source>
        <dbReference type="ARBA" id="ARBA00022730"/>
    </source>
</evidence>
<keyword evidence="3" id="KW-0694">RNA-binding</keyword>
<comment type="similarity">
    <text evidence="1 6">Belongs to the universal ribosomal protein uL23 family.</text>
</comment>
<reference evidence="7" key="1">
    <citation type="journal article" date="2020" name="Front. Plant Sci.">
        <title>Comparative Plastid Genomics of Non-Photosynthetic Chrysophytes: Genome Reduction and Compaction.</title>
        <authorList>
            <person name="Kim J.I."/>
            <person name="Jeong M."/>
            <person name="Archibald J.M."/>
            <person name="Shin W."/>
        </authorList>
    </citation>
    <scope>NUCLEOTIDE SEQUENCE</scope>
    <source>
        <strain evidence="7">Baekdong012001B8</strain>
    </source>
</reference>
<dbReference type="HAMAP" id="MF_01369_B">
    <property type="entry name" value="Ribosomal_uL23_B"/>
    <property type="match status" value="1"/>
</dbReference>
<organism evidence="7">
    <name type="scientific">Spumella sp. Baekdong012001B8</name>
    <dbReference type="NCBI Taxonomy" id="2782410"/>
    <lineage>
        <taxon>Eukaryota</taxon>
        <taxon>Sar</taxon>
        <taxon>Stramenopiles</taxon>
        <taxon>Ochrophyta</taxon>
        <taxon>Chrysophyceae</taxon>
        <taxon>Chromulinales</taxon>
        <taxon>Chromulinaceae</taxon>
        <taxon>Spumella</taxon>
    </lineage>
</organism>
<evidence type="ECO:0000256" key="4">
    <source>
        <dbReference type="ARBA" id="ARBA00022980"/>
    </source>
</evidence>
<keyword evidence="5 6" id="KW-0687">Ribonucleoprotein</keyword>
<dbReference type="AlphaFoldDB" id="A0A7S6TA14"/>
<evidence type="ECO:0000256" key="3">
    <source>
        <dbReference type="ARBA" id="ARBA00022884"/>
    </source>
</evidence>
<dbReference type="PROSITE" id="PS00050">
    <property type="entry name" value="RIBOSOMAL_L23"/>
    <property type="match status" value="1"/>
</dbReference>
<name>A0A7S6TA14_9STRA</name>
<keyword evidence="7" id="KW-0934">Plastid</keyword>
<dbReference type="Gene3D" id="3.30.70.330">
    <property type="match status" value="1"/>
</dbReference>
<evidence type="ECO:0000256" key="1">
    <source>
        <dbReference type="ARBA" id="ARBA00006700"/>
    </source>
</evidence>
<dbReference type="GO" id="GO:0019843">
    <property type="term" value="F:rRNA binding"/>
    <property type="evidence" value="ECO:0007669"/>
    <property type="project" value="UniProtKB-KW"/>
</dbReference>
<evidence type="ECO:0000256" key="5">
    <source>
        <dbReference type="ARBA" id="ARBA00023274"/>
    </source>
</evidence>
<accession>A0A7S6TA14</accession>
<dbReference type="GO" id="GO:0003735">
    <property type="term" value="F:structural constituent of ribosome"/>
    <property type="evidence" value="ECO:0007669"/>
    <property type="project" value="InterPro"/>
</dbReference>
<dbReference type="SUPFAM" id="SSF54189">
    <property type="entry name" value="Ribosomal proteins S24e, L23 and L15e"/>
    <property type="match status" value="1"/>
</dbReference>
<dbReference type="Pfam" id="PF00276">
    <property type="entry name" value="Ribosomal_L23"/>
    <property type="match status" value="1"/>
</dbReference>
<evidence type="ECO:0000256" key="6">
    <source>
        <dbReference type="RuleBase" id="RU003934"/>
    </source>
</evidence>
<dbReference type="GO" id="GO:0005840">
    <property type="term" value="C:ribosome"/>
    <property type="evidence" value="ECO:0007669"/>
    <property type="project" value="UniProtKB-KW"/>
</dbReference>
<protein>
    <submittedName>
        <fullName evidence="7">Ribosomal protein L23</fullName>
    </submittedName>
</protein>
<dbReference type="GO" id="GO:1990904">
    <property type="term" value="C:ribonucleoprotein complex"/>
    <property type="evidence" value="ECO:0007669"/>
    <property type="project" value="UniProtKB-KW"/>
</dbReference>
<keyword evidence="2" id="KW-0699">rRNA-binding</keyword>
<proteinExistence type="inferred from homology"/>
<dbReference type="InterPro" id="IPR012678">
    <property type="entry name" value="Ribosomal_uL23/eL15/eS24_sf"/>
</dbReference>
<dbReference type="InterPro" id="IPR013025">
    <property type="entry name" value="Ribosomal_uL23-like"/>
</dbReference>
<gene>
    <name evidence="7" type="primary">rpl23</name>
    <name evidence="7" type="ORF">SpumellaPt_p004</name>
</gene>
<keyword evidence="4 6" id="KW-0689">Ribosomal protein</keyword>
<geneLocation type="plastid" evidence="7"/>
<sequence>MRTLEHLINLIKYSPIAEKTLALKQIGIYTFVVDRSMTKLEINKAISNLFSVKVATVNISTMPVKIKKVGKFAGKKSQFKKAYIKLANSSEKLELGFPL</sequence>
<dbReference type="EMBL" id="MN935479">
    <property type="protein sequence ID" value="QOU10702.1"/>
    <property type="molecule type" value="Genomic_DNA"/>
</dbReference>
<evidence type="ECO:0000313" key="7">
    <source>
        <dbReference type="EMBL" id="QOU10702.1"/>
    </source>
</evidence>
<dbReference type="InterPro" id="IPR012677">
    <property type="entry name" value="Nucleotide-bd_a/b_plait_sf"/>
</dbReference>
<dbReference type="InterPro" id="IPR001014">
    <property type="entry name" value="Ribosomal_uL23_CS"/>
</dbReference>
<dbReference type="GO" id="GO:0006412">
    <property type="term" value="P:translation"/>
    <property type="evidence" value="ECO:0007669"/>
    <property type="project" value="InterPro"/>
</dbReference>